<keyword evidence="3" id="KW-0813">Transport</keyword>
<dbReference type="InterPro" id="IPR000390">
    <property type="entry name" value="Small_drug/metabolite_transptr"/>
</dbReference>
<dbReference type="SUPFAM" id="SSF103481">
    <property type="entry name" value="Multidrug resistance efflux transporter EmrE"/>
    <property type="match status" value="1"/>
</dbReference>
<comment type="subcellular location">
    <subcellularLocation>
        <location evidence="1 9">Cell membrane</location>
        <topology evidence="1 9">Multi-pass membrane protein</topology>
    </subcellularLocation>
</comment>
<evidence type="ECO:0000256" key="4">
    <source>
        <dbReference type="ARBA" id="ARBA00022475"/>
    </source>
</evidence>
<protein>
    <submittedName>
        <fullName evidence="11">Multidrug resistance protein EbrA</fullName>
    </submittedName>
</protein>
<gene>
    <name evidence="11" type="primary">ebrA</name>
    <name evidence="11" type="ORF">NCTC8139_00646</name>
</gene>
<feature type="transmembrane region" description="Helical" evidence="10">
    <location>
        <begin position="29"/>
        <end position="49"/>
    </location>
</feature>
<dbReference type="GeneID" id="60748692"/>
<evidence type="ECO:0000256" key="2">
    <source>
        <dbReference type="ARBA" id="ARBA00007822"/>
    </source>
</evidence>
<dbReference type="InterPro" id="IPR037185">
    <property type="entry name" value="EmrE-like"/>
</dbReference>
<dbReference type="Gene3D" id="1.10.3730.20">
    <property type="match status" value="1"/>
</dbReference>
<dbReference type="EMBL" id="CAACYD010000005">
    <property type="protein sequence ID" value="VFA81657.1"/>
    <property type="molecule type" value="Genomic_DNA"/>
</dbReference>
<evidence type="ECO:0000256" key="8">
    <source>
        <dbReference type="ARBA" id="ARBA00023251"/>
    </source>
</evidence>
<dbReference type="GO" id="GO:0046677">
    <property type="term" value="P:response to antibiotic"/>
    <property type="evidence" value="ECO:0007669"/>
    <property type="project" value="UniProtKB-KW"/>
</dbReference>
<sequence length="106" mass="10937">MGYLFLALAIVSEVSATLALRVATNGRSSFYALVAVGYAMAFAALTIGLRLGLPLGVAYGIWAATGVAATAVAAHYLFDERLTRRMIAGIAVIAIGVLLVELGAVH</sequence>
<keyword evidence="8" id="KW-0046">Antibiotic resistance</keyword>
<name>A0ABD7UZ80_9ACTN</name>
<keyword evidence="7 10" id="KW-0472">Membrane</keyword>
<keyword evidence="6 10" id="KW-1133">Transmembrane helix</keyword>
<comment type="caution">
    <text evidence="11">The sequence shown here is derived from an EMBL/GenBank/DDBJ whole genome shotgun (WGS) entry which is preliminary data.</text>
</comment>
<feature type="transmembrane region" description="Helical" evidence="10">
    <location>
        <begin position="84"/>
        <end position="105"/>
    </location>
</feature>
<dbReference type="InterPro" id="IPR045324">
    <property type="entry name" value="Small_multidrug_res"/>
</dbReference>
<reference evidence="11 12" key="1">
    <citation type="submission" date="2019-02" db="EMBL/GenBank/DDBJ databases">
        <authorList>
            <consortium name="Pathogen Informatics"/>
        </authorList>
    </citation>
    <scope>NUCLEOTIDE SEQUENCE [LARGE SCALE GENOMIC DNA]</scope>
    <source>
        <strain evidence="11 12">3012STDY6756503</strain>
    </source>
</reference>
<evidence type="ECO:0000256" key="6">
    <source>
        <dbReference type="ARBA" id="ARBA00022989"/>
    </source>
</evidence>
<dbReference type="GO" id="GO:0022857">
    <property type="term" value="F:transmembrane transporter activity"/>
    <property type="evidence" value="ECO:0007669"/>
    <property type="project" value="UniProtKB-ARBA"/>
</dbReference>
<evidence type="ECO:0000256" key="5">
    <source>
        <dbReference type="ARBA" id="ARBA00022692"/>
    </source>
</evidence>
<evidence type="ECO:0000313" key="11">
    <source>
        <dbReference type="EMBL" id="VFA81657.1"/>
    </source>
</evidence>
<dbReference type="AlphaFoldDB" id="A0ABD7UZ80"/>
<dbReference type="Proteomes" id="UP000360750">
    <property type="component" value="Unassembled WGS sequence"/>
</dbReference>
<evidence type="ECO:0000313" key="12">
    <source>
        <dbReference type="Proteomes" id="UP000360750"/>
    </source>
</evidence>
<evidence type="ECO:0000256" key="7">
    <source>
        <dbReference type="ARBA" id="ARBA00023136"/>
    </source>
</evidence>
<dbReference type="RefSeq" id="WP_131733814.1">
    <property type="nucleotide sequence ID" value="NZ_CAACYD010000005.1"/>
</dbReference>
<dbReference type="GO" id="GO:0005886">
    <property type="term" value="C:plasma membrane"/>
    <property type="evidence" value="ECO:0007669"/>
    <property type="project" value="UniProtKB-SubCell"/>
</dbReference>
<comment type="similarity">
    <text evidence="2">Belongs to the drug/metabolite transporter (DMT) superfamily. Small multidrug resistance (SMR) (TC 2.A.7.1) family. Mmr subfamily.</text>
</comment>
<dbReference type="PANTHER" id="PTHR30561:SF1">
    <property type="entry name" value="MULTIDRUG TRANSPORTER EMRE"/>
    <property type="match status" value="1"/>
</dbReference>
<evidence type="ECO:0000256" key="10">
    <source>
        <dbReference type="SAM" id="Phobius"/>
    </source>
</evidence>
<organism evidence="11 12">
    <name type="scientific">Gordonia paraffinivorans</name>
    <dbReference type="NCBI Taxonomy" id="175628"/>
    <lineage>
        <taxon>Bacteria</taxon>
        <taxon>Bacillati</taxon>
        <taxon>Actinomycetota</taxon>
        <taxon>Actinomycetes</taxon>
        <taxon>Mycobacteriales</taxon>
        <taxon>Gordoniaceae</taxon>
        <taxon>Gordonia</taxon>
    </lineage>
</organism>
<accession>A0ABD7UZ80</accession>
<dbReference type="Pfam" id="PF00893">
    <property type="entry name" value="Multi_Drug_Res"/>
    <property type="match status" value="1"/>
</dbReference>
<keyword evidence="4" id="KW-1003">Cell membrane</keyword>
<evidence type="ECO:0000256" key="9">
    <source>
        <dbReference type="RuleBase" id="RU003942"/>
    </source>
</evidence>
<dbReference type="PANTHER" id="PTHR30561">
    <property type="entry name" value="SMR FAMILY PROTON-DEPENDENT DRUG EFFLUX TRANSPORTER SUGE"/>
    <property type="match status" value="1"/>
</dbReference>
<keyword evidence="5 9" id="KW-0812">Transmembrane</keyword>
<feature type="transmembrane region" description="Helical" evidence="10">
    <location>
        <begin position="56"/>
        <end position="78"/>
    </location>
</feature>
<evidence type="ECO:0000256" key="1">
    <source>
        <dbReference type="ARBA" id="ARBA00004651"/>
    </source>
</evidence>
<evidence type="ECO:0000256" key="3">
    <source>
        <dbReference type="ARBA" id="ARBA00022448"/>
    </source>
</evidence>
<proteinExistence type="inferred from homology"/>